<feature type="signal peptide" evidence="6">
    <location>
        <begin position="1"/>
        <end position="20"/>
    </location>
</feature>
<keyword evidence="6" id="KW-0732">Signal</keyword>
<dbReference type="PROSITE" id="PS50835">
    <property type="entry name" value="IG_LIKE"/>
    <property type="match status" value="1"/>
</dbReference>
<feature type="domain" description="Ig-like" evidence="7">
    <location>
        <begin position="16"/>
        <end position="126"/>
    </location>
</feature>
<organism evidence="8 9">
    <name type="scientific">Pongo abelii</name>
    <name type="common">Sumatran orangutan</name>
    <name type="synonym">Pongo pygmaeus abelii</name>
    <dbReference type="NCBI Taxonomy" id="9601"/>
    <lineage>
        <taxon>Eukaryota</taxon>
        <taxon>Metazoa</taxon>
        <taxon>Chordata</taxon>
        <taxon>Craniata</taxon>
        <taxon>Vertebrata</taxon>
        <taxon>Euteleostomi</taxon>
        <taxon>Mammalia</taxon>
        <taxon>Eutheria</taxon>
        <taxon>Euarchontoglires</taxon>
        <taxon>Primates</taxon>
        <taxon>Haplorrhini</taxon>
        <taxon>Catarrhini</taxon>
        <taxon>Hominidae</taxon>
        <taxon>Pongo</taxon>
    </lineage>
</organism>
<accession>H2P5I1</accession>
<evidence type="ECO:0000256" key="3">
    <source>
        <dbReference type="ARBA" id="ARBA00023319"/>
    </source>
</evidence>
<keyword evidence="9" id="KW-1185">Reference proteome</keyword>
<dbReference type="InterPro" id="IPR013106">
    <property type="entry name" value="Ig_V-set"/>
</dbReference>
<reference evidence="8 9" key="1">
    <citation type="submission" date="2008-02" db="EMBL/GenBank/DDBJ databases">
        <title>A 6x draft sequence assembly of the Pongo pygmaeus abelii genome.</title>
        <authorList>
            <person name="Wilson R.K."/>
            <person name="Mardis E."/>
        </authorList>
    </citation>
    <scope>NUCLEOTIDE SEQUENCE [LARGE SCALE GENOMIC DNA]</scope>
</reference>
<reference evidence="8" key="3">
    <citation type="submission" date="2025-09" db="UniProtKB">
        <authorList>
            <consortium name="Ensembl"/>
        </authorList>
    </citation>
    <scope>IDENTIFICATION</scope>
</reference>
<protein>
    <recommendedName>
        <fullName evidence="7">Ig-like domain-containing protein</fullName>
    </recommendedName>
</protein>
<evidence type="ECO:0000259" key="7">
    <source>
        <dbReference type="PROSITE" id="PS50835"/>
    </source>
</evidence>
<dbReference type="FunCoup" id="H2P5I1">
    <property type="interactions" value="327"/>
</dbReference>
<sequence length="151" mass="16489">MEAPAQLLFLLLLWLPDTTGEIVMTQSPATLSLSPGERATISCRASQSVSNYLAWYQQKPGQAPRLLIHSASTRATGIPARFSGSGSGTDFTLTISSLEPEDFAVYYCQQGNNLPPTVIQHETKTSTRPSVFTKFYQLFPLQTANAVATQF</sequence>
<evidence type="ECO:0000313" key="8">
    <source>
        <dbReference type="Ensembl" id="ENSPPYP00000013592.2"/>
    </source>
</evidence>
<dbReference type="SMART" id="SM00406">
    <property type="entry name" value="IGv"/>
    <property type="match status" value="1"/>
</dbReference>
<dbReference type="InterPro" id="IPR003599">
    <property type="entry name" value="Ig_sub"/>
</dbReference>
<dbReference type="Gene3D" id="2.60.40.10">
    <property type="entry name" value="Immunoglobulins"/>
    <property type="match status" value="1"/>
</dbReference>
<feature type="chain" id="PRO_5035270816" description="Ig-like domain-containing protein" evidence="6">
    <location>
        <begin position="21"/>
        <end position="151"/>
    </location>
</feature>
<dbReference type="eggNOG" id="ENOG502SR2I">
    <property type="taxonomic scope" value="Eukaryota"/>
</dbReference>
<dbReference type="OMA" id="IDIAWYQ"/>
<dbReference type="SUPFAM" id="SSF48726">
    <property type="entry name" value="Immunoglobulin"/>
    <property type="match status" value="1"/>
</dbReference>
<dbReference type="HOGENOM" id="CLU_077975_4_1_1"/>
<dbReference type="CDD" id="cd04980">
    <property type="entry name" value="IgV_L_kappa"/>
    <property type="match status" value="1"/>
</dbReference>
<dbReference type="GO" id="GO:0005576">
    <property type="term" value="C:extracellular region"/>
    <property type="evidence" value="ECO:0007669"/>
    <property type="project" value="UniProtKB-ARBA"/>
</dbReference>
<evidence type="ECO:0000256" key="5">
    <source>
        <dbReference type="ARBA" id="ARBA00043265"/>
    </source>
</evidence>
<evidence type="ECO:0000256" key="1">
    <source>
        <dbReference type="ARBA" id="ARBA00022859"/>
    </source>
</evidence>
<evidence type="ECO:0000256" key="2">
    <source>
        <dbReference type="ARBA" id="ARBA00023130"/>
    </source>
</evidence>
<dbReference type="InterPro" id="IPR013783">
    <property type="entry name" value="Ig-like_fold"/>
</dbReference>
<dbReference type="InParanoid" id="H2P5I1"/>
<dbReference type="Proteomes" id="UP000001595">
    <property type="component" value="Chromosome 2A"/>
</dbReference>
<evidence type="ECO:0000256" key="4">
    <source>
        <dbReference type="ARBA" id="ARBA00038737"/>
    </source>
</evidence>
<dbReference type="Pfam" id="PF07686">
    <property type="entry name" value="V-set"/>
    <property type="match status" value="1"/>
</dbReference>
<evidence type="ECO:0000256" key="6">
    <source>
        <dbReference type="SAM" id="SignalP"/>
    </source>
</evidence>
<dbReference type="InterPro" id="IPR036179">
    <property type="entry name" value="Ig-like_dom_sf"/>
</dbReference>
<dbReference type="GeneTree" id="ENSGT00940000154413"/>
<name>H2P5I1_PONAB</name>
<dbReference type="GO" id="GO:0005886">
    <property type="term" value="C:plasma membrane"/>
    <property type="evidence" value="ECO:0007669"/>
    <property type="project" value="UniProtKB-ARBA"/>
</dbReference>
<proteinExistence type="predicted"/>
<keyword evidence="2" id="KW-1064">Adaptive immunity</keyword>
<dbReference type="InterPro" id="IPR007110">
    <property type="entry name" value="Ig-like_dom"/>
</dbReference>
<dbReference type="Ensembl" id="ENSPPYT00000014147.2">
    <property type="protein sequence ID" value="ENSPPYP00000013592.2"/>
    <property type="gene ID" value="ENSPPYG00000031974.1"/>
</dbReference>
<keyword evidence="3" id="KW-0393">Immunoglobulin domain</keyword>
<evidence type="ECO:0000313" key="9">
    <source>
        <dbReference type="Proteomes" id="UP000001595"/>
    </source>
</evidence>
<dbReference type="SMART" id="SM00409">
    <property type="entry name" value="IG"/>
    <property type="match status" value="1"/>
</dbReference>
<dbReference type="FunFam" id="2.60.40.10:FF:000350">
    <property type="entry name" value="Immunoglobulin kappa chain variable 18-36"/>
    <property type="match status" value="1"/>
</dbReference>
<comment type="subunit">
    <text evidence="4">Immunoglobulins are composed of two identical heavy chains and two identical light chains; disulfide-linked.</text>
</comment>
<keyword evidence="5" id="KW-1280">Immunoglobulin</keyword>
<reference evidence="8" key="2">
    <citation type="submission" date="2025-08" db="UniProtKB">
        <authorList>
            <consortium name="Ensembl"/>
        </authorList>
    </citation>
    <scope>IDENTIFICATION</scope>
</reference>
<dbReference type="GO" id="GO:0019814">
    <property type="term" value="C:immunoglobulin complex"/>
    <property type="evidence" value="ECO:0007669"/>
    <property type="project" value="UniProtKB-KW"/>
</dbReference>
<dbReference type="InterPro" id="IPR050150">
    <property type="entry name" value="IgV_Light_Chain"/>
</dbReference>
<keyword evidence="1" id="KW-0391">Immunity</keyword>
<dbReference type="PANTHER" id="PTHR23267">
    <property type="entry name" value="IMMUNOGLOBULIN LIGHT CHAIN"/>
    <property type="match status" value="1"/>
</dbReference>
<dbReference type="AlphaFoldDB" id="H2P5I1"/>
<dbReference type="GO" id="GO:0002250">
    <property type="term" value="P:adaptive immune response"/>
    <property type="evidence" value="ECO:0007669"/>
    <property type="project" value="UniProtKB-KW"/>
</dbReference>